<comment type="caution">
    <text evidence="10">The sequence shown here is derived from an EMBL/GenBank/DDBJ whole genome shotgun (WGS) entry which is preliminary data.</text>
</comment>
<accession>A0ABP8HP52</accession>
<evidence type="ECO:0000256" key="1">
    <source>
        <dbReference type="ARBA" id="ARBA00000085"/>
    </source>
</evidence>
<dbReference type="Pfam" id="PF08448">
    <property type="entry name" value="PAS_4"/>
    <property type="match status" value="1"/>
</dbReference>
<feature type="compositionally biased region" description="Basic and acidic residues" evidence="6">
    <location>
        <begin position="1"/>
        <end position="10"/>
    </location>
</feature>
<dbReference type="Pfam" id="PF13426">
    <property type="entry name" value="PAS_9"/>
    <property type="match status" value="2"/>
</dbReference>
<sequence>MKEHGVHVEQEGSPYGSGHSDSEKLAQLQKLLDSSLDVICSIDAAGRFRYVSAASATLWGYAPEELAGIPYMSLVHPDDHPKTITVAGAITAGVNVTTFENRYVRKDGAVVPVLWSARWNADEALMYCVAKDLTDRRAAEHQEQQRMDAIYNSIQDCFFSADKNFTITFWNRRAEAVLGVRKEDVIGKNLWSLWSEAVPLKFYTEYHRALAENTSVHFDEYLPSQGAWYQVSAYPTIDGLHIYFQDITDRKQQEALLKLANERFTLAAQATSDVLWDWDLVSGTCYFNSSFTRCFGHENAQDVVYRNWMGNIHEDDILGVTESVDNALLDTAVTQWEGEYRFYKSDRAIAHILDRGFIIREENGAAVRMVGSIQDITRLKEASEELERLSLVAKETVNAVVITDPQGRITWVNKAFTDITEFGFAESIGRKPGDLLQGERTCRATVANLRARIAEKVPFNCELVNYSKSGRAYWIEIKGQPIFNEEGGVKQFFAIQTDITRRKEAEALIRSSEEKYKQLFYGSPQPKWTFDAETFRIVEVNEAAVELYGYSRAEFLELTVPDIKEAGTGAKLREVVEELRSGRTPVYHGLLRHVKKNGTIFLIDVTSRLLPMSTGCYIICSGIDMTEKIGLEQEIIAQKIAAQQEVSRAIINTQEKERSEVGKELHDNVCQLLTTAKLYLENIKYLGDRKDEFADRGIRIVQQAINEIRFLSKQLVTPVLHDIGFEATIHELIAHYEALNTFEVQFRYEANEELMDKDLKLAVYRILQELFNNTVKYAGASLVELRILSTDDQVVLQFRDNGCGFDPSAARNGIGLNNIRNRADAYKGVLRIESSSGNGCAVAILFPARL</sequence>
<feature type="domain" description="PAS" evidence="8">
    <location>
        <begin position="24"/>
        <end position="80"/>
    </location>
</feature>
<dbReference type="Pfam" id="PF08447">
    <property type="entry name" value="PAS_3"/>
    <property type="match status" value="2"/>
</dbReference>
<proteinExistence type="predicted"/>
<dbReference type="PROSITE" id="PS50109">
    <property type="entry name" value="HIS_KIN"/>
    <property type="match status" value="1"/>
</dbReference>
<keyword evidence="5" id="KW-0418">Kinase</keyword>
<evidence type="ECO:0000313" key="11">
    <source>
        <dbReference type="Proteomes" id="UP001501725"/>
    </source>
</evidence>
<dbReference type="InterPro" id="IPR052162">
    <property type="entry name" value="Sensor_kinase/Photoreceptor"/>
</dbReference>
<feature type="domain" description="PAC" evidence="9">
    <location>
        <begin position="336"/>
        <end position="388"/>
    </location>
</feature>
<evidence type="ECO:0000256" key="5">
    <source>
        <dbReference type="ARBA" id="ARBA00022777"/>
    </source>
</evidence>
<dbReference type="PROSITE" id="PS50113">
    <property type="entry name" value="PAC"/>
    <property type="match status" value="3"/>
</dbReference>
<dbReference type="InterPro" id="IPR035965">
    <property type="entry name" value="PAS-like_dom_sf"/>
</dbReference>
<dbReference type="Pfam" id="PF02518">
    <property type="entry name" value="HATPase_c"/>
    <property type="match status" value="1"/>
</dbReference>
<evidence type="ECO:0000256" key="2">
    <source>
        <dbReference type="ARBA" id="ARBA00012438"/>
    </source>
</evidence>
<dbReference type="SUPFAM" id="SSF55874">
    <property type="entry name" value="ATPase domain of HSP90 chaperone/DNA topoisomerase II/histidine kinase"/>
    <property type="match status" value="1"/>
</dbReference>
<evidence type="ECO:0000256" key="4">
    <source>
        <dbReference type="ARBA" id="ARBA00022679"/>
    </source>
</evidence>
<feature type="domain" description="PAS" evidence="8">
    <location>
        <begin position="512"/>
        <end position="556"/>
    </location>
</feature>
<name>A0ABP8HP52_9BACT</name>
<dbReference type="Gene3D" id="3.30.565.10">
    <property type="entry name" value="Histidine kinase-like ATPase, C-terminal domain"/>
    <property type="match status" value="1"/>
</dbReference>
<feature type="domain" description="PAC" evidence="9">
    <location>
        <begin position="457"/>
        <end position="511"/>
    </location>
</feature>
<feature type="domain" description="PAS" evidence="8">
    <location>
        <begin position="143"/>
        <end position="190"/>
    </location>
</feature>
<keyword evidence="11" id="KW-1185">Reference proteome</keyword>
<protein>
    <recommendedName>
        <fullName evidence="2">histidine kinase</fullName>
        <ecNumber evidence="2">2.7.13.3</ecNumber>
    </recommendedName>
</protein>
<dbReference type="CDD" id="cd00130">
    <property type="entry name" value="PAS"/>
    <property type="match status" value="5"/>
</dbReference>
<evidence type="ECO:0000259" key="7">
    <source>
        <dbReference type="PROSITE" id="PS50109"/>
    </source>
</evidence>
<gene>
    <name evidence="10" type="ORF">GCM10023184_41020</name>
</gene>
<dbReference type="InterPro" id="IPR013656">
    <property type="entry name" value="PAS_4"/>
</dbReference>
<evidence type="ECO:0000313" key="10">
    <source>
        <dbReference type="EMBL" id="GAA4342026.1"/>
    </source>
</evidence>
<dbReference type="Gene3D" id="1.20.5.1930">
    <property type="match status" value="1"/>
</dbReference>
<dbReference type="SMART" id="SM00091">
    <property type="entry name" value="PAS"/>
    <property type="match status" value="5"/>
</dbReference>
<dbReference type="RefSeq" id="WP_345257802.1">
    <property type="nucleotide sequence ID" value="NZ_BAABGY010000016.1"/>
</dbReference>
<dbReference type="EMBL" id="BAABGY010000016">
    <property type="protein sequence ID" value="GAA4342026.1"/>
    <property type="molecule type" value="Genomic_DNA"/>
</dbReference>
<dbReference type="InterPro" id="IPR000700">
    <property type="entry name" value="PAS-assoc_C"/>
</dbReference>
<evidence type="ECO:0000259" key="9">
    <source>
        <dbReference type="PROSITE" id="PS50113"/>
    </source>
</evidence>
<dbReference type="InterPro" id="IPR013655">
    <property type="entry name" value="PAS_fold_3"/>
</dbReference>
<dbReference type="PANTHER" id="PTHR43304:SF1">
    <property type="entry name" value="PAC DOMAIN-CONTAINING PROTEIN"/>
    <property type="match status" value="1"/>
</dbReference>
<feature type="domain" description="PAC" evidence="9">
    <location>
        <begin position="97"/>
        <end position="145"/>
    </location>
</feature>
<keyword evidence="4" id="KW-0808">Transferase</keyword>
<evidence type="ECO:0000256" key="3">
    <source>
        <dbReference type="ARBA" id="ARBA00022553"/>
    </source>
</evidence>
<reference evidence="11" key="1">
    <citation type="journal article" date="2019" name="Int. J. Syst. Evol. Microbiol.">
        <title>The Global Catalogue of Microorganisms (GCM) 10K type strain sequencing project: providing services to taxonomists for standard genome sequencing and annotation.</title>
        <authorList>
            <consortium name="The Broad Institute Genomics Platform"/>
            <consortium name="The Broad Institute Genome Sequencing Center for Infectious Disease"/>
            <person name="Wu L."/>
            <person name="Ma J."/>
        </authorList>
    </citation>
    <scope>NUCLEOTIDE SEQUENCE [LARGE SCALE GENOMIC DNA]</scope>
    <source>
        <strain evidence="11">JCM 17919</strain>
    </source>
</reference>
<dbReference type="InterPro" id="IPR000014">
    <property type="entry name" value="PAS"/>
</dbReference>
<dbReference type="InterPro" id="IPR036890">
    <property type="entry name" value="HATPase_C_sf"/>
</dbReference>
<evidence type="ECO:0000259" key="8">
    <source>
        <dbReference type="PROSITE" id="PS50112"/>
    </source>
</evidence>
<dbReference type="PROSITE" id="PS50112">
    <property type="entry name" value="PAS"/>
    <property type="match status" value="4"/>
</dbReference>
<dbReference type="NCBIfam" id="TIGR00229">
    <property type="entry name" value="sensory_box"/>
    <property type="match status" value="5"/>
</dbReference>
<dbReference type="PANTHER" id="PTHR43304">
    <property type="entry name" value="PHYTOCHROME-LIKE PROTEIN CPH1"/>
    <property type="match status" value="1"/>
</dbReference>
<comment type="catalytic activity">
    <reaction evidence="1">
        <text>ATP + protein L-histidine = ADP + protein N-phospho-L-histidine.</text>
        <dbReference type="EC" id="2.7.13.3"/>
    </reaction>
</comment>
<dbReference type="SMART" id="SM00086">
    <property type="entry name" value="PAC"/>
    <property type="match status" value="4"/>
</dbReference>
<keyword evidence="3" id="KW-0597">Phosphoprotein</keyword>
<dbReference type="SMART" id="SM00387">
    <property type="entry name" value="HATPase_c"/>
    <property type="match status" value="1"/>
</dbReference>
<dbReference type="Gene3D" id="3.30.450.20">
    <property type="entry name" value="PAS domain"/>
    <property type="match status" value="5"/>
</dbReference>
<evidence type="ECO:0000256" key="6">
    <source>
        <dbReference type="SAM" id="MobiDB-lite"/>
    </source>
</evidence>
<feature type="domain" description="Histidine kinase" evidence="7">
    <location>
        <begin position="660"/>
        <end position="850"/>
    </location>
</feature>
<dbReference type="CDD" id="cd16917">
    <property type="entry name" value="HATPase_UhpB-NarQ-NarX-like"/>
    <property type="match status" value="1"/>
</dbReference>
<dbReference type="SUPFAM" id="SSF55785">
    <property type="entry name" value="PYP-like sensor domain (PAS domain)"/>
    <property type="match status" value="5"/>
</dbReference>
<dbReference type="EC" id="2.7.13.3" evidence="2"/>
<dbReference type="InterPro" id="IPR005467">
    <property type="entry name" value="His_kinase_dom"/>
</dbReference>
<dbReference type="Proteomes" id="UP001501725">
    <property type="component" value="Unassembled WGS sequence"/>
</dbReference>
<organism evidence="10 11">
    <name type="scientific">Flaviaesturariibacter amylovorans</name>
    <dbReference type="NCBI Taxonomy" id="1084520"/>
    <lineage>
        <taxon>Bacteria</taxon>
        <taxon>Pseudomonadati</taxon>
        <taxon>Bacteroidota</taxon>
        <taxon>Chitinophagia</taxon>
        <taxon>Chitinophagales</taxon>
        <taxon>Chitinophagaceae</taxon>
        <taxon>Flaviaestuariibacter</taxon>
    </lineage>
</organism>
<feature type="domain" description="PAS" evidence="8">
    <location>
        <begin position="385"/>
        <end position="430"/>
    </location>
</feature>
<feature type="region of interest" description="Disordered" evidence="6">
    <location>
        <begin position="1"/>
        <end position="21"/>
    </location>
</feature>
<dbReference type="InterPro" id="IPR003594">
    <property type="entry name" value="HATPase_dom"/>
</dbReference>
<dbReference type="InterPro" id="IPR001610">
    <property type="entry name" value="PAC"/>
</dbReference>